<reference evidence="2 3" key="1">
    <citation type="journal article" date="2021" name="Nat. Commun.">
        <title>Genetic determinants of endophytism in the Arabidopsis root mycobiome.</title>
        <authorList>
            <person name="Mesny F."/>
            <person name="Miyauchi S."/>
            <person name="Thiergart T."/>
            <person name="Pickel B."/>
            <person name="Atanasova L."/>
            <person name="Karlsson M."/>
            <person name="Huettel B."/>
            <person name="Barry K.W."/>
            <person name="Haridas S."/>
            <person name="Chen C."/>
            <person name="Bauer D."/>
            <person name="Andreopoulos W."/>
            <person name="Pangilinan J."/>
            <person name="LaButti K."/>
            <person name="Riley R."/>
            <person name="Lipzen A."/>
            <person name="Clum A."/>
            <person name="Drula E."/>
            <person name="Henrissat B."/>
            <person name="Kohler A."/>
            <person name="Grigoriev I.V."/>
            <person name="Martin F.M."/>
            <person name="Hacquard S."/>
        </authorList>
    </citation>
    <scope>NUCLEOTIDE SEQUENCE [LARGE SCALE GENOMIC DNA]</scope>
    <source>
        <strain evidence="2 3">MPI-SDFR-AT-0080</strain>
    </source>
</reference>
<comment type="caution">
    <text evidence="2">The sequence shown here is derived from an EMBL/GenBank/DDBJ whole genome shotgun (WGS) entry which is preliminary data.</text>
</comment>
<accession>A0ABQ8G3F6</accession>
<feature type="compositionally biased region" description="Pro residues" evidence="1">
    <location>
        <begin position="51"/>
        <end position="63"/>
    </location>
</feature>
<gene>
    <name evidence="2" type="ORF">B0J12DRAFT_221759</name>
</gene>
<dbReference type="EMBL" id="JAGTJR010000029">
    <property type="protein sequence ID" value="KAH7039477.1"/>
    <property type="molecule type" value="Genomic_DNA"/>
</dbReference>
<feature type="region of interest" description="Disordered" evidence="1">
    <location>
        <begin position="1"/>
        <end position="104"/>
    </location>
</feature>
<organism evidence="2 3">
    <name type="scientific">Macrophomina phaseolina</name>
    <dbReference type="NCBI Taxonomy" id="35725"/>
    <lineage>
        <taxon>Eukaryota</taxon>
        <taxon>Fungi</taxon>
        <taxon>Dikarya</taxon>
        <taxon>Ascomycota</taxon>
        <taxon>Pezizomycotina</taxon>
        <taxon>Dothideomycetes</taxon>
        <taxon>Dothideomycetes incertae sedis</taxon>
        <taxon>Botryosphaeriales</taxon>
        <taxon>Botryosphaeriaceae</taxon>
        <taxon>Macrophomina</taxon>
    </lineage>
</organism>
<name>A0ABQ8G3F6_9PEZI</name>
<evidence type="ECO:0000313" key="2">
    <source>
        <dbReference type="EMBL" id="KAH7039477.1"/>
    </source>
</evidence>
<dbReference type="Proteomes" id="UP000774617">
    <property type="component" value="Unassembled WGS sequence"/>
</dbReference>
<evidence type="ECO:0000256" key="1">
    <source>
        <dbReference type="SAM" id="MobiDB-lite"/>
    </source>
</evidence>
<sequence length="225" mass="25260">MHCPSCVACSSMRGARLSDSSSQWPNKRKRKKEQEEKKITQSHCLLLFTSPSPPPSPPPPTAPPTRVSGPPASPHRARSSSLPEPPRPPRPRPRPPLRTAARACRRPRSLSACRTGSSRPRVGVPARRAGGRAARRWRVWWSWRACGSSGGAGCRRAGEWAGGRVGGGWWWWLWLLKCPFFCPCFCRWSYCWERSFRWRRRWLLAKGEGGLLALTRAPGQGTEST</sequence>
<proteinExistence type="predicted"/>
<evidence type="ECO:0000313" key="3">
    <source>
        <dbReference type="Proteomes" id="UP000774617"/>
    </source>
</evidence>
<protein>
    <submittedName>
        <fullName evidence="2">Uncharacterized protein</fullName>
    </submittedName>
</protein>
<keyword evidence="3" id="KW-1185">Reference proteome</keyword>